<organism evidence="3 4">
    <name type="scientific">Gregarina niphandrodes</name>
    <name type="common">Septate eugregarine</name>
    <dbReference type="NCBI Taxonomy" id="110365"/>
    <lineage>
        <taxon>Eukaryota</taxon>
        <taxon>Sar</taxon>
        <taxon>Alveolata</taxon>
        <taxon>Apicomplexa</taxon>
        <taxon>Conoidasida</taxon>
        <taxon>Gregarinasina</taxon>
        <taxon>Eugregarinorida</taxon>
        <taxon>Gregarinidae</taxon>
        <taxon>Gregarina</taxon>
    </lineage>
</organism>
<dbReference type="EMBL" id="AFNH02000484">
    <property type="protein sequence ID" value="EZG68101.1"/>
    <property type="molecule type" value="Genomic_DNA"/>
</dbReference>
<feature type="compositionally biased region" description="Low complexity" evidence="1">
    <location>
        <begin position="157"/>
        <end position="169"/>
    </location>
</feature>
<feature type="region of interest" description="Disordered" evidence="1">
    <location>
        <begin position="220"/>
        <end position="289"/>
    </location>
</feature>
<dbReference type="SMART" id="SM01233">
    <property type="entry name" value="HABP4_PAI-RBP1"/>
    <property type="match status" value="1"/>
</dbReference>
<dbReference type="AlphaFoldDB" id="A0A023B800"/>
<feature type="compositionally biased region" description="Basic and acidic residues" evidence="1">
    <location>
        <begin position="67"/>
        <end position="92"/>
    </location>
</feature>
<reference evidence="3" key="1">
    <citation type="submission" date="2013-12" db="EMBL/GenBank/DDBJ databases">
        <authorList>
            <person name="Omoto C.K."/>
            <person name="Sibley D."/>
            <person name="Venepally P."/>
            <person name="Hadjithomas M."/>
            <person name="Karamycheva S."/>
            <person name="Brunk B."/>
            <person name="Roos D."/>
            <person name="Caler E."/>
            <person name="Lorenzi H."/>
        </authorList>
    </citation>
    <scope>NUCLEOTIDE SEQUENCE</scope>
</reference>
<dbReference type="InterPro" id="IPR006861">
    <property type="entry name" value="HABP4_PAIRBP1-bd"/>
</dbReference>
<evidence type="ECO:0000256" key="1">
    <source>
        <dbReference type="SAM" id="MobiDB-lite"/>
    </source>
</evidence>
<feature type="region of interest" description="Disordered" evidence="1">
    <location>
        <begin position="36"/>
        <end position="173"/>
    </location>
</feature>
<feature type="compositionally biased region" description="Basic and acidic residues" evidence="1">
    <location>
        <begin position="102"/>
        <end position="122"/>
    </location>
</feature>
<comment type="caution">
    <text evidence="3">The sequence shown here is derived from an EMBL/GenBank/DDBJ whole genome shotgun (WGS) entry which is preliminary data.</text>
</comment>
<dbReference type="OrthoDB" id="2562681at2759"/>
<dbReference type="VEuPathDB" id="CryptoDB:GNI_064300"/>
<name>A0A023B800_GRENI</name>
<dbReference type="RefSeq" id="XP_011130086.1">
    <property type="nucleotide sequence ID" value="XM_011131784.1"/>
</dbReference>
<feature type="compositionally biased region" description="Basic and acidic residues" evidence="1">
    <location>
        <begin position="249"/>
        <end position="280"/>
    </location>
</feature>
<dbReference type="Proteomes" id="UP000019763">
    <property type="component" value="Unassembled WGS sequence"/>
</dbReference>
<proteinExistence type="predicted"/>
<protein>
    <recommendedName>
        <fullName evidence="2">Hyaluronan/mRNA-binding protein domain-containing protein</fullName>
    </recommendedName>
</protein>
<evidence type="ECO:0000313" key="4">
    <source>
        <dbReference type="Proteomes" id="UP000019763"/>
    </source>
</evidence>
<evidence type="ECO:0000259" key="2">
    <source>
        <dbReference type="SMART" id="SM01233"/>
    </source>
</evidence>
<keyword evidence="4" id="KW-1185">Reference proteome</keyword>
<accession>A0A023B800</accession>
<sequence>MPKYYTVATNNAFAALDEHEEADDLIINQTAEQLTKLNEEAAAEQPKPANRRTERNNEFGNRPPRRVPREGEEPRPPRRQESGDEPGADGRRERRPIRERKPRPEGRLDRQSGTGHGKEVKKGGAGAHNWGQAGDEVNTEADASPVAQKWGDEPTVPAGEGASPSGAPANTEDKASVLLYADFVAEQSKNQEILEEKQPAKKEKEIAAGMKVYTKKVTDVVEPKKNAETKTPEAKTVVNVNFRYPRQQQDNRRNDRIEQKEKTPKKAGPEKSNSEIKLDDTQAFPTLAH</sequence>
<feature type="domain" description="Hyaluronan/mRNA-binding protein" evidence="2">
    <location>
        <begin position="105"/>
        <end position="205"/>
    </location>
</feature>
<dbReference type="Pfam" id="PF04774">
    <property type="entry name" value="HABP4_PAI-RBP1"/>
    <property type="match status" value="1"/>
</dbReference>
<feature type="compositionally biased region" description="Basic and acidic residues" evidence="1">
    <location>
        <begin position="220"/>
        <end position="233"/>
    </location>
</feature>
<gene>
    <name evidence="3" type="ORF">GNI_064300</name>
</gene>
<evidence type="ECO:0000313" key="3">
    <source>
        <dbReference type="EMBL" id="EZG68101.1"/>
    </source>
</evidence>
<dbReference type="GeneID" id="22912370"/>